<gene>
    <name evidence="2" type="ORF">Hamer_G022383</name>
</gene>
<feature type="region of interest" description="Disordered" evidence="1">
    <location>
        <begin position="81"/>
        <end position="100"/>
    </location>
</feature>
<evidence type="ECO:0000313" key="3">
    <source>
        <dbReference type="Proteomes" id="UP000747542"/>
    </source>
</evidence>
<reference evidence="2" key="1">
    <citation type="journal article" date="2021" name="Sci. Adv.">
        <title>The American lobster genome reveals insights on longevity, neural, and immune adaptations.</title>
        <authorList>
            <person name="Polinski J.M."/>
            <person name="Zimin A.V."/>
            <person name="Clark K.F."/>
            <person name="Kohn A.B."/>
            <person name="Sadowski N."/>
            <person name="Timp W."/>
            <person name="Ptitsyn A."/>
            <person name="Khanna P."/>
            <person name="Romanova D.Y."/>
            <person name="Williams P."/>
            <person name="Greenwood S.J."/>
            <person name="Moroz L.L."/>
            <person name="Walt D.R."/>
            <person name="Bodnar A.G."/>
        </authorList>
    </citation>
    <scope>NUCLEOTIDE SEQUENCE</scope>
    <source>
        <strain evidence="2">GMGI-L3</strain>
    </source>
</reference>
<protein>
    <submittedName>
        <fullName evidence="2">Uncharacterized protein</fullName>
    </submittedName>
</protein>
<dbReference type="Proteomes" id="UP000747542">
    <property type="component" value="Unassembled WGS sequence"/>
</dbReference>
<feature type="compositionally biased region" description="Low complexity" evidence="1">
    <location>
        <begin position="335"/>
        <end position="357"/>
    </location>
</feature>
<comment type="caution">
    <text evidence="2">The sequence shown here is derived from an EMBL/GenBank/DDBJ whole genome shotgun (WGS) entry which is preliminary data.</text>
</comment>
<keyword evidence="3" id="KW-1185">Reference proteome</keyword>
<feature type="compositionally biased region" description="Polar residues" evidence="1">
    <location>
        <begin position="324"/>
        <end position="334"/>
    </location>
</feature>
<feature type="region of interest" description="Disordered" evidence="1">
    <location>
        <begin position="322"/>
        <end position="461"/>
    </location>
</feature>
<proteinExistence type="predicted"/>
<organism evidence="2 3">
    <name type="scientific">Homarus americanus</name>
    <name type="common">American lobster</name>
    <dbReference type="NCBI Taxonomy" id="6706"/>
    <lineage>
        <taxon>Eukaryota</taxon>
        <taxon>Metazoa</taxon>
        <taxon>Ecdysozoa</taxon>
        <taxon>Arthropoda</taxon>
        <taxon>Crustacea</taxon>
        <taxon>Multicrustacea</taxon>
        <taxon>Malacostraca</taxon>
        <taxon>Eumalacostraca</taxon>
        <taxon>Eucarida</taxon>
        <taxon>Decapoda</taxon>
        <taxon>Pleocyemata</taxon>
        <taxon>Astacidea</taxon>
        <taxon>Nephropoidea</taxon>
        <taxon>Nephropidae</taxon>
        <taxon>Homarus</taxon>
    </lineage>
</organism>
<accession>A0A8J5K1Q0</accession>
<evidence type="ECO:0000256" key="1">
    <source>
        <dbReference type="SAM" id="MobiDB-lite"/>
    </source>
</evidence>
<sequence length="508" mass="53636">MWTVQGESRPAAAADQCCLVNIGEEDFLNQFNLRILDPNLERCGITMNFPEVRSVGGSVGGGVGIGAGSLGCTSAGGDSNLTVTSPASPPPETAAYMGFQTTSPLSSPQASYPPVSRPSIASMWGIGGFTTPPMPPPPVVCPNTIASTLGIPQMPSATYFNSRAPMGFNFRMAGSHLNGIPFVFKRKPEEEPEAVKPVAKQHISEERMAAHLNSLHLSESFYNHRLGKKSCSDVNDMVLEDEADEGLGEDDISRPWKSRSKGPACLVIADEVKQIIPGESQLPASLLKKLTKPSMEVVLWQPPGNIIRNIIKPSIPTEIEVVESKNSSSDSLVNPPNSTSTGETSTSSSPDSGISVSSPPPSLSFLRQNSTASSSSSSSQSSSASSSSSLSSSSLISSSSSSSLGTGIAASSSDVNDDLLSLPSTSSGSRGGYLPSLRRPASPLPDPMADDDFSERMEFNNNNNNAPNFMWLEENNNTALLDLNAVEPPRTPQLEDLPDLPDSDDMDL</sequence>
<dbReference type="AlphaFoldDB" id="A0A8J5K1Q0"/>
<name>A0A8J5K1Q0_HOMAM</name>
<dbReference type="EMBL" id="JAHLQT010023413">
    <property type="protein sequence ID" value="KAG7165824.1"/>
    <property type="molecule type" value="Genomic_DNA"/>
</dbReference>
<feature type="region of interest" description="Disordered" evidence="1">
    <location>
        <begin position="487"/>
        <end position="508"/>
    </location>
</feature>
<feature type="compositionally biased region" description="Low complexity" evidence="1">
    <location>
        <begin position="370"/>
        <end position="424"/>
    </location>
</feature>
<evidence type="ECO:0000313" key="2">
    <source>
        <dbReference type="EMBL" id="KAG7165824.1"/>
    </source>
</evidence>
<feature type="compositionally biased region" description="Acidic residues" evidence="1">
    <location>
        <begin position="496"/>
        <end position="508"/>
    </location>
</feature>